<dbReference type="InterPro" id="IPR011050">
    <property type="entry name" value="Pectin_lyase_fold/virulence"/>
</dbReference>
<protein>
    <recommendedName>
        <fullName evidence="3">Right handed beta helix domain-containing protein</fullName>
    </recommendedName>
</protein>
<organism evidence="1 2">
    <name type="scientific">Rubripirellula amarantea</name>
    <dbReference type="NCBI Taxonomy" id="2527999"/>
    <lineage>
        <taxon>Bacteria</taxon>
        <taxon>Pseudomonadati</taxon>
        <taxon>Planctomycetota</taxon>
        <taxon>Planctomycetia</taxon>
        <taxon>Pirellulales</taxon>
        <taxon>Pirellulaceae</taxon>
        <taxon>Rubripirellula</taxon>
    </lineage>
</organism>
<keyword evidence="2" id="KW-1185">Reference proteome</keyword>
<name>A0A5C5WAX2_9BACT</name>
<accession>A0A5C5WAX2</accession>
<dbReference type="InterPro" id="IPR012334">
    <property type="entry name" value="Pectin_lyas_fold"/>
</dbReference>
<sequence length="413" mass="43784">MMNQLESTSHPNSTTLAKLSRHSVLITVFAIIVSVINVVYSETASGDQGSKNTIWLTPNGDDANSGKSVTNGVASGKRAAELASPGSRIVVAEGRYSPLRFEGLKGSESAPILIEAQNRSEGSESGTVVSSGNFKGGTGLTLVKCQHVILSGFEVTKTQKGIGVHSCSHCIIKDNWLHDLGQEAIHVGRGPTNSGDNPFTGPESHHVRVANNKISSTGKSIAIYGEGIYIGTGAIRGDHSHDIVVEDNVLTDISAEAIELKPGTYNLIVRGNKISNTHHEYNAAITVCVEGTTSNNGNYLIENNVIRDIKKVRYGVAGIAIGHGNAIIRNNQISDIDGGIGIQVYRRFQNEDALKVELTNNTVRANGVGDSITLHYGNCGLKDSPLKANVSLRDNQTDDASAGTVVHTQSTPK</sequence>
<evidence type="ECO:0008006" key="3">
    <source>
        <dbReference type="Google" id="ProtNLM"/>
    </source>
</evidence>
<dbReference type="SUPFAM" id="SSF51126">
    <property type="entry name" value="Pectin lyase-like"/>
    <property type="match status" value="1"/>
</dbReference>
<dbReference type="OrthoDB" id="976933at2"/>
<proteinExistence type="predicted"/>
<reference evidence="1 2" key="1">
    <citation type="submission" date="2019-02" db="EMBL/GenBank/DDBJ databases">
        <title>Deep-cultivation of Planctomycetes and their phenomic and genomic characterization uncovers novel biology.</title>
        <authorList>
            <person name="Wiegand S."/>
            <person name="Jogler M."/>
            <person name="Boedeker C."/>
            <person name="Pinto D."/>
            <person name="Vollmers J."/>
            <person name="Rivas-Marin E."/>
            <person name="Kohn T."/>
            <person name="Peeters S.H."/>
            <person name="Heuer A."/>
            <person name="Rast P."/>
            <person name="Oberbeckmann S."/>
            <person name="Bunk B."/>
            <person name="Jeske O."/>
            <person name="Meyerdierks A."/>
            <person name="Storesund J.E."/>
            <person name="Kallscheuer N."/>
            <person name="Luecker S."/>
            <person name="Lage O.M."/>
            <person name="Pohl T."/>
            <person name="Merkel B.J."/>
            <person name="Hornburger P."/>
            <person name="Mueller R.-W."/>
            <person name="Bruemmer F."/>
            <person name="Labrenz M."/>
            <person name="Spormann A.M."/>
            <person name="Op Den Camp H."/>
            <person name="Overmann J."/>
            <person name="Amann R."/>
            <person name="Jetten M.S.M."/>
            <person name="Mascher T."/>
            <person name="Medema M.H."/>
            <person name="Devos D.P."/>
            <person name="Kaster A.-K."/>
            <person name="Ovreas L."/>
            <person name="Rohde M."/>
            <person name="Galperin M.Y."/>
            <person name="Jogler C."/>
        </authorList>
    </citation>
    <scope>NUCLEOTIDE SEQUENCE [LARGE SCALE GENOMIC DNA]</scope>
    <source>
        <strain evidence="1 2">Pla22</strain>
    </source>
</reference>
<gene>
    <name evidence="1" type="ORF">Pla22_50080</name>
</gene>
<dbReference type="InterPro" id="IPR006626">
    <property type="entry name" value="PbH1"/>
</dbReference>
<dbReference type="SMART" id="SM00710">
    <property type="entry name" value="PbH1"/>
    <property type="match status" value="8"/>
</dbReference>
<dbReference type="Gene3D" id="2.160.20.10">
    <property type="entry name" value="Single-stranded right-handed beta-helix, Pectin lyase-like"/>
    <property type="match status" value="1"/>
</dbReference>
<dbReference type="RefSeq" id="WP_146517425.1">
    <property type="nucleotide sequence ID" value="NZ_SJPI01000004.1"/>
</dbReference>
<dbReference type="AlphaFoldDB" id="A0A5C5WAX2"/>
<evidence type="ECO:0000313" key="2">
    <source>
        <dbReference type="Proteomes" id="UP000316598"/>
    </source>
</evidence>
<dbReference type="EMBL" id="SJPI01000004">
    <property type="protein sequence ID" value="TWT48008.1"/>
    <property type="molecule type" value="Genomic_DNA"/>
</dbReference>
<comment type="caution">
    <text evidence="1">The sequence shown here is derived from an EMBL/GenBank/DDBJ whole genome shotgun (WGS) entry which is preliminary data.</text>
</comment>
<evidence type="ECO:0000313" key="1">
    <source>
        <dbReference type="EMBL" id="TWT48008.1"/>
    </source>
</evidence>
<dbReference type="Proteomes" id="UP000316598">
    <property type="component" value="Unassembled WGS sequence"/>
</dbReference>